<comment type="caution">
    <text evidence="2">The sequence shown here is derived from an EMBL/GenBank/DDBJ whole genome shotgun (WGS) entry which is preliminary data.</text>
</comment>
<dbReference type="AlphaFoldDB" id="A0AAW1R5L7"/>
<name>A0AAW1R5L7_9CHLO</name>
<evidence type="ECO:0000313" key="3">
    <source>
        <dbReference type="Proteomes" id="UP001489004"/>
    </source>
</evidence>
<dbReference type="Proteomes" id="UP001489004">
    <property type="component" value="Unassembled WGS sequence"/>
</dbReference>
<reference evidence="2 3" key="1">
    <citation type="journal article" date="2024" name="Nat. Commun.">
        <title>Phylogenomics reveals the evolutionary origins of lichenization in chlorophyte algae.</title>
        <authorList>
            <person name="Puginier C."/>
            <person name="Libourel C."/>
            <person name="Otte J."/>
            <person name="Skaloud P."/>
            <person name="Haon M."/>
            <person name="Grisel S."/>
            <person name="Petersen M."/>
            <person name="Berrin J.G."/>
            <person name="Delaux P.M."/>
            <person name="Dal Grande F."/>
            <person name="Keller J."/>
        </authorList>
    </citation>
    <scope>NUCLEOTIDE SEQUENCE [LARGE SCALE GENOMIC DNA]</scope>
    <source>
        <strain evidence="2 3">SAG 2043</strain>
    </source>
</reference>
<sequence>MSTQDPSAENSGNTTEASGLKATEPAEAPDRAEFWQYPRVPDPGWGMPDPYYHSDDLPVISLASKGQAGWDVMHVEEYSEEGLPQEHAQGEEPVQGQDRVVWGLDFTNGATPNIEANTLLSDEAKDMIYAYHKDQKMPSEQLAEMFRVRQQRILAIIALKELEEQARAGGEALADDLQEGMEGEGGFCPADEVVGTGERHYKLVYNADGNVDEAASNRAAAREEAELVAEFADRLQYNLGKVGGGIVRHSRKAKAPVRPEEGWSLVVRPLEGGAKPYVAQADGGRRELTHDEQLYLERMKPKPRRKIAVIGGAPYRP</sequence>
<gene>
    <name evidence="2" type="ORF">WJX72_003438</name>
</gene>
<keyword evidence="3" id="KW-1185">Reference proteome</keyword>
<feature type="region of interest" description="Disordered" evidence="1">
    <location>
        <begin position="1"/>
        <end position="40"/>
    </location>
</feature>
<evidence type="ECO:0000313" key="2">
    <source>
        <dbReference type="EMBL" id="KAK9829019.1"/>
    </source>
</evidence>
<evidence type="ECO:0000256" key="1">
    <source>
        <dbReference type="SAM" id="MobiDB-lite"/>
    </source>
</evidence>
<dbReference type="Pfam" id="PF12298">
    <property type="entry name" value="Bot1p"/>
    <property type="match status" value="1"/>
</dbReference>
<dbReference type="PANTHER" id="PTHR35476">
    <property type="entry name" value="MUCIN-LIKE PROTEIN"/>
    <property type="match status" value="1"/>
</dbReference>
<dbReference type="InterPro" id="IPR052851">
    <property type="entry name" value="GCD1_mitochondrial"/>
</dbReference>
<organism evidence="2 3">
    <name type="scientific">[Myrmecia] bisecta</name>
    <dbReference type="NCBI Taxonomy" id="41462"/>
    <lineage>
        <taxon>Eukaryota</taxon>
        <taxon>Viridiplantae</taxon>
        <taxon>Chlorophyta</taxon>
        <taxon>core chlorophytes</taxon>
        <taxon>Trebouxiophyceae</taxon>
        <taxon>Trebouxiales</taxon>
        <taxon>Trebouxiaceae</taxon>
        <taxon>Myrmecia</taxon>
    </lineage>
</organism>
<protein>
    <submittedName>
        <fullName evidence="2">Uncharacterized protein</fullName>
    </submittedName>
</protein>
<dbReference type="PANTHER" id="PTHR35476:SF3">
    <property type="entry name" value="SMALL RIBOSOMAL SUBUNIT PROTEIN MS75"/>
    <property type="match status" value="1"/>
</dbReference>
<dbReference type="EMBL" id="JALJOR010000001">
    <property type="protein sequence ID" value="KAK9829019.1"/>
    <property type="molecule type" value="Genomic_DNA"/>
</dbReference>
<feature type="compositionally biased region" description="Polar residues" evidence="1">
    <location>
        <begin position="1"/>
        <end position="17"/>
    </location>
</feature>
<proteinExistence type="predicted"/>
<accession>A0AAW1R5L7</accession>